<dbReference type="AlphaFoldDB" id="A0A4R5A671"/>
<protein>
    <submittedName>
        <fullName evidence="1">Uncharacterized protein</fullName>
    </submittedName>
</protein>
<gene>
    <name evidence="1" type="ORF">E1298_40235</name>
</gene>
<accession>A0A4R5A671</accession>
<organism evidence="1 2">
    <name type="scientific">Actinomadura rubrisoli</name>
    <dbReference type="NCBI Taxonomy" id="2530368"/>
    <lineage>
        <taxon>Bacteria</taxon>
        <taxon>Bacillati</taxon>
        <taxon>Actinomycetota</taxon>
        <taxon>Actinomycetes</taxon>
        <taxon>Streptosporangiales</taxon>
        <taxon>Thermomonosporaceae</taxon>
        <taxon>Actinomadura</taxon>
    </lineage>
</organism>
<dbReference type="EMBL" id="SMKU01000381">
    <property type="protein sequence ID" value="TDD66580.1"/>
    <property type="molecule type" value="Genomic_DNA"/>
</dbReference>
<sequence length="311" mass="35129">MTTLVQPAPPYSALYGLARTGLVGRDWAHRQAGLYPTHIRLAEAERRRALDLRPTQAGWLDLAAVQSVGEYFDEDGSLIYDRFPFTLAEPMLSDLFDRIRAYFASHAPFGQLGAEKGLARLCWLLAALEYTYRNDPMDEPFYHLFLDRRPTVEQMHGAAPDIVVDELVELMRRLHTAGGLDEMRRLAGHPPKGRPWGIARPVFGAYWSDNDILIGGPDGTTLIDVSSAIATNKLQRSRRWIWRLLSLSWLDTADTYRIRNVGLYFARHGVLVAWPLDELAETLVAGEDPVAARREFLELESRLRKEASGEG</sequence>
<keyword evidence="2" id="KW-1185">Reference proteome</keyword>
<dbReference type="Proteomes" id="UP000294513">
    <property type="component" value="Unassembled WGS sequence"/>
</dbReference>
<comment type="caution">
    <text evidence="1">The sequence shown here is derived from an EMBL/GenBank/DDBJ whole genome shotgun (WGS) entry which is preliminary data.</text>
</comment>
<evidence type="ECO:0000313" key="2">
    <source>
        <dbReference type="Proteomes" id="UP000294513"/>
    </source>
</evidence>
<proteinExistence type="predicted"/>
<reference evidence="1 2" key="1">
    <citation type="submission" date="2019-03" db="EMBL/GenBank/DDBJ databases">
        <title>Draft genome sequences of novel Actinobacteria.</title>
        <authorList>
            <person name="Sahin N."/>
            <person name="Ay H."/>
            <person name="Saygin H."/>
        </authorList>
    </citation>
    <scope>NUCLEOTIDE SEQUENCE [LARGE SCALE GENOMIC DNA]</scope>
    <source>
        <strain evidence="1 2">H3C3</strain>
    </source>
</reference>
<evidence type="ECO:0000313" key="1">
    <source>
        <dbReference type="EMBL" id="TDD66580.1"/>
    </source>
</evidence>
<name>A0A4R5A671_9ACTN</name>